<dbReference type="GO" id="GO:0005524">
    <property type="term" value="F:ATP binding"/>
    <property type="evidence" value="ECO:0007669"/>
    <property type="project" value="UniProtKB-KW"/>
</dbReference>
<reference evidence="10 11" key="1">
    <citation type="submission" date="2015-03" db="EMBL/GenBank/DDBJ databases">
        <title>Genome sequence of Variovorax paradoxus TBEA6.</title>
        <authorList>
            <person name="Poehlein A."/>
            <person name="Schuldes J."/>
            <person name="Wuebbeler J.H."/>
            <person name="Hiessl S."/>
            <person name="Steinbuechel A."/>
            <person name="Daniel R."/>
        </authorList>
    </citation>
    <scope>NUCLEOTIDE SEQUENCE [LARGE SCALE GENOMIC DNA]</scope>
    <source>
        <strain evidence="10 11">TBEA6</strain>
    </source>
</reference>
<dbReference type="SMART" id="SM00382">
    <property type="entry name" value="AAA"/>
    <property type="match status" value="1"/>
</dbReference>
<dbReference type="InterPro" id="IPR027417">
    <property type="entry name" value="P-loop_NTPase"/>
</dbReference>
<evidence type="ECO:0000256" key="8">
    <source>
        <dbReference type="ARBA" id="ARBA00023136"/>
    </source>
</evidence>
<name>A0A0H2LW78_VARPD</name>
<protein>
    <submittedName>
        <fullName evidence="10">Ribose import ATP-binding protein RbsA</fullName>
        <ecNumber evidence="10">3.6.3.17</ecNumber>
    </submittedName>
</protein>
<dbReference type="PROSITE" id="PS00211">
    <property type="entry name" value="ABC_TRANSPORTER_1"/>
    <property type="match status" value="1"/>
</dbReference>
<feature type="domain" description="ABC transporter" evidence="9">
    <location>
        <begin position="24"/>
        <end position="267"/>
    </location>
</feature>
<keyword evidence="2" id="KW-1003">Cell membrane</keyword>
<dbReference type="EC" id="3.6.3.17" evidence="10"/>
<dbReference type="PATRIC" id="fig|34073.19.peg.4468"/>
<evidence type="ECO:0000313" key="10">
    <source>
        <dbReference type="EMBL" id="KLN54444.1"/>
    </source>
</evidence>
<evidence type="ECO:0000256" key="4">
    <source>
        <dbReference type="ARBA" id="ARBA00022737"/>
    </source>
</evidence>
<dbReference type="PANTHER" id="PTHR43790">
    <property type="entry name" value="CARBOHYDRATE TRANSPORT ATP-BINDING PROTEIN MG119-RELATED"/>
    <property type="match status" value="1"/>
</dbReference>
<dbReference type="RefSeq" id="WP_196305728.1">
    <property type="nucleotide sequence ID" value="NZ_JZWI01000023.1"/>
</dbReference>
<evidence type="ECO:0000256" key="3">
    <source>
        <dbReference type="ARBA" id="ARBA00022597"/>
    </source>
</evidence>
<dbReference type="Pfam" id="PF00005">
    <property type="entry name" value="ABC_tran"/>
    <property type="match status" value="2"/>
</dbReference>
<dbReference type="CDD" id="cd03215">
    <property type="entry name" value="ABC_Carb_Monos_II"/>
    <property type="match status" value="1"/>
</dbReference>
<sequence length="528" mass="57076">MTLAALSTPVPHCPAAPAGRRVFLEVQDVHKRFAGVHALRGIDLTIEAGEIYHLLGENGCGKSTLIKIISGAQPPSQGRIVVDGRPHDALSPLQALALGIETVYQDLSLLPNMNVAENVALSEQLVNTGGKLARRFDRNAVAATAVRALETVKLPTDAAFLARRVDELPIATRQLVAIARAVATRARMVIMDEPTTSLTQKEVDNLVHVVEALRAQGVAVLFVSHKLDECMAMGGQAIVFRDGTKVAQGPIKDFTKAELSHWMTGKQLDGARYRHRSHDGDVLLKVEALGRGTQFSDVGFTLHKGEILGITGLLDSGRNELALALAGVQAADRGRISLAAKEISLKTPADGIRQGIGYVPEDRLSEGLFLDKPIRDNIVTAVLSRLRGRFGALDARQCQALAERTVTELQIATPDVDRPVQSLSGGNQQRVLIGRWLAIDPRVLILHGPTVGVDVGSKDTIYRIVQRLAEQGLGVILVSDDLQELLQNCDRILLMRKGRISHDFDAQELAESDLYRALVSDTSSPAFS</sequence>
<keyword evidence="11" id="KW-1185">Reference proteome</keyword>
<evidence type="ECO:0000256" key="7">
    <source>
        <dbReference type="ARBA" id="ARBA00022967"/>
    </source>
</evidence>
<evidence type="ECO:0000256" key="1">
    <source>
        <dbReference type="ARBA" id="ARBA00022448"/>
    </source>
</evidence>
<dbReference type="EMBL" id="JZWI01000023">
    <property type="protein sequence ID" value="KLN54444.1"/>
    <property type="molecule type" value="Genomic_DNA"/>
</dbReference>
<dbReference type="SUPFAM" id="SSF52540">
    <property type="entry name" value="P-loop containing nucleoside triphosphate hydrolases"/>
    <property type="match status" value="2"/>
</dbReference>
<proteinExistence type="predicted"/>
<dbReference type="CDD" id="cd03216">
    <property type="entry name" value="ABC_Carb_Monos_I"/>
    <property type="match status" value="1"/>
</dbReference>
<dbReference type="PROSITE" id="PS50893">
    <property type="entry name" value="ABC_TRANSPORTER_2"/>
    <property type="match status" value="2"/>
</dbReference>
<keyword evidence="1" id="KW-0813">Transport</keyword>
<comment type="caution">
    <text evidence="10">The sequence shown here is derived from an EMBL/GenBank/DDBJ whole genome shotgun (WGS) entry which is preliminary data.</text>
</comment>
<dbReference type="Gene3D" id="3.40.50.300">
    <property type="entry name" value="P-loop containing nucleotide triphosphate hydrolases"/>
    <property type="match status" value="2"/>
</dbReference>
<keyword evidence="10" id="KW-0378">Hydrolase</keyword>
<evidence type="ECO:0000256" key="2">
    <source>
        <dbReference type="ARBA" id="ARBA00022475"/>
    </source>
</evidence>
<dbReference type="InterPro" id="IPR050107">
    <property type="entry name" value="ABC_carbohydrate_import_ATPase"/>
</dbReference>
<feature type="domain" description="ABC transporter" evidence="9">
    <location>
        <begin position="277"/>
        <end position="522"/>
    </location>
</feature>
<dbReference type="PANTHER" id="PTHR43790:SF1">
    <property type="entry name" value="XYLOSE IMPORT ATP-BINDING PROTEIN XYLG"/>
    <property type="match status" value="1"/>
</dbReference>
<dbReference type="AlphaFoldDB" id="A0A0H2LW78"/>
<dbReference type="Proteomes" id="UP000035170">
    <property type="component" value="Unassembled WGS sequence"/>
</dbReference>
<evidence type="ECO:0000256" key="6">
    <source>
        <dbReference type="ARBA" id="ARBA00022840"/>
    </source>
</evidence>
<dbReference type="InterPro" id="IPR003593">
    <property type="entry name" value="AAA+_ATPase"/>
</dbReference>
<keyword evidence="4" id="KW-0677">Repeat</keyword>
<keyword evidence="8" id="KW-0472">Membrane</keyword>
<keyword evidence="6 10" id="KW-0067">ATP-binding</keyword>
<gene>
    <name evidence="10" type="primary">rbsA6</name>
    <name evidence="10" type="ORF">VPARA_43660</name>
</gene>
<dbReference type="GO" id="GO:0016887">
    <property type="term" value="F:ATP hydrolysis activity"/>
    <property type="evidence" value="ECO:0007669"/>
    <property type="project" value="InterPro"/>
</dbReference>
<evidence type="ECO:0000259" key="9">
    <source>
        <dbReference type="PROSITE" id="PS50893"/>
    </source>
</evidence>
<keyword evidence="5" id="KW-0547">Nucleotide-binding</keyword>
<evidence type="ECO:0000313" key="11">
    <source>
        <dbReference type="Proteomes" id="UP000035170"/>
    </source>
</evidence>
<dbReference type="InterPro" id="IPR003439">
    <property type="entry name" value="ABC_transporter-like_ATP-bd"/>
</dbReference>
<keyword evidence="3" id="KW-0762">Sugar transport</keyword>
<evidence type="ECO:0000256" key="5">
    <source>
        <dbReference type="ARBA" id="ARBA00022741"/>
    </source>
</evidence>
<keyword evidence="7" id="KW-1278">Translocase</keyword>
<organism evidence="10 11">
    <name type="scientific">Variovorax paradoxus</name>
    <dbReference type="NCBI Taxonomy" id="34073"/>
    <lineage>
        <taxon>Bacteria</taxon>
        <taxon>Pseudomonadati</taxon>
        <taxon>Pseudomonadota</taxon>
        <taxon>Betaproteobacteria</taxon>
        <taxon>Burkholderiales</taxon>
        <taxon>Comamonadaceae</taxon>
        <taxon>Variovorax</taxon>
    </lineage>
</organism>
<dbReference type="InterPro" id="IPR017871">
    <property type="entry name" value="ABC_transporter-like_CS"/>
</dbReference>
<accession>A0A0H2LW78</accession>